<sequence>MLPLCWWGMLGFVVKQLNRPCLYTCSVLWQPAFLQCLSHCRWGKFFAPRSPRTCGMGASCRWNPRYS</sequence>
<feature type="signal peptide" evidence="1">
    <location>
        <begin position="1"/>
        <end position="16"/>
    </location>
</feature>
<feature type="chain" id="PRO_5037838081" description="Secreted protein" evidence="1">
    <location>
        <begin position="17"/>
        <end position="67"/>
    </location>
</feature>
<dbReference type="AlphaFoldDB" id="A0A974CUY0"/>
<keyword evidence="1" id="KW-0732">Signal</keyword>
<evidence type="ECO:0000256" key="1">
    <source>
        <dbReference type="SAM" id="SignalP"/>
    </source>
</evidence>
<reference evidence="3" key="1">
    <citation type="journal article" date="2016" name="Nature">
        <title>Genome evolution in the allotetraploid frog Xenopus laevis.</title>
        <authorList>
            <person name="Session A.M."/>
            <person name="Uno Y."/>
            <person name="Kwon T."/>
            <person name="Chapman J.A."/>
            <person name="Toyoda A."/>
            <person name="Takahashi S."/>
            <person name="Fukui A."/>
            <person name="Hikosaka A."/>
            <person name="Suzuki A."/>
            <person name="Kondo M."/>
            <person name="van Heeringen S.J."/>
            <person name="Quigley I."/>
            <person name="Heinz S."/>
            <person name="Ogino H."/>
            <person name="Ochi H."/>
            <person name="Hellsten U."/>
            <person name="Lyons J.B."/>
            <person name="Simakov O."/>
            <person name="Putnam N."/>
            <person name="Stites J."/>
            <person name="Kuroki Y."/>
            <person name="Tanaka T."/>
            <person name="Michiue T."/>
            <person name="Watanabe M."/>
            <person name="Bogdanovic O."/>
            <person name="Lister R."/>
            <person name="Georgiou G."/>
            <person name="Paranjpe S.S."/>
            <person name="van Kruijsbergen I."/>
            <person name="Shu S."/>
            <person name="Carlson J."/>
            <person name="Kinoshita T."/>
            <person name="Ohta Y."/>
            <person name="Mawaribuchi S."/>
            <person name="Jenkins J."/>
            <person name="Grimwood J."/>
            <person name="Schmutz J."/>
            <person name="Mitros T."/>
            <person name="Mozaffari S.V."/>
            <person name="Suzuki Y."/>
            <person name="Haramoto Y."/>
            <person name="Yamamoto T.S."/>
            <person name="Takagi C."/>
            <person name="Heald R."/>
            <person name="Miller K."/>
            <person name="Haudenschild C."/>
            <person name="Kitzman J."/>
            <person name="Nakayama T."/>
            <person name="Izutsu Y."/>
            <person name="Robert J."/>
            <person name="Fortriede J."/>
            <person name="Burns K."/>
            <person name="Lotay V."/>
            <person name="Karimi K."/>
            <person name="Yasuoka Y."/>
            <person name="Dichmann D.S."/>
            <person name="Flajnik M.F."/>
            <person name="Houston D.W."/>
            <person name="Shendure J."/>
            <person name="DuPasquier L."/>
            <person name="Vize P.D."/>
            <person name="Zorn A.M."/>
            <person name="Ito M."/>
            <person name="Marcotte E.M."/>
            <person name="Wallingford J.B."/>
            <person name="Ito Y."/>
            <person name="Asashima M."/>
            <person name="Ueno N."/>
            <person name="Matsuda Y."/>
            <person name="Veenstra G.J."/>
            <person name="Fujiyama A."/>
            <person name="Harland R.M."/>
            <person name="Taira M."/>
            <person name="Rokhsar D.S."/>
        </authorList>
    </citation>
    <scope>NUCLEOTIDE SEQUENCE [LARGE SCALE GENOMIC DNA]</scope>
    <source>
        <strain evidence="3">J</strain>
    </source>
</reference>
<dbReference type="EMBL" id="CM004475">
    <property type="protein sequence ID" value="OCT79215.1"/>
    <property type="molecule type" value="Genomic_DNA"/>
</dbReference>
<dbReference type="Proteomes" id="UP000694892">
    <property type="component" value="Chromosome 5S"/>
</dbReference>
<protein>
    <recommendedName>
        <fullName evidence="4">Secreted protein</fullName>
    </recommendedName>
</protein>
<evidence type="ECO:0008006" key="4">
    <source>
        <dbReference type="Google" id="ProtNLM"/>
    </source>
</evidence>
<accession>A0A974CUY0</accession>
<proteinExistence type="predicted"/>
<organism evidence="2 3">
    <name type="scientific">Xenopus laevis</name>
    <name type="common">African clawed frog</name>
    <dbReference type="NCBI Taxonomy" id="8355"/>
    <lineage>
        <taxon>Eukaryota</taxon>
        <taxon>Metazoa</taxon>
        <taxon>Chordata</taxon>
        <taxon>Craniata</taxon>
        <taxon>Vertebrata</taxon>
        <taxon>Euteleostomi</taxon>
        <taxon>Amphibia</taxon>
        <taxon>Batrachia</taxon>
        <taxon>Anura</taxon>
        <taxon>Pipoidea</taxon>
        <taxon>Pipidae</taxon>
        <taxon>Xenopodinae</taxon>
        <taxon>Xenopus</taxon>
        <taxon>Xenopus</taxon>
    </lineage>
</organism>
<name>A0A974CUY0_XENLA</name>
<gene>
    <name evidence="2" type="ORF">XELAEV_18030311mg</name>
</gene>
<evidence type="ECO:0000313" key="2">
    <source>
        <dbReference type="EMBL" id="OCT79215.1"/>
    </source>
</evidence>
<evidence type="ECO:0000313" key="3">
    <source>
        <dbReference type="Proteomes" id="UP000694892"/>
    </source>
</evidence>